<keyword evidence="3" id="KW-1185">Reference proteome</keyword>
<evidence type="ECO:0000256" key="1">
    <source>
        <dbReference type="SAM" id="MobiDB-lite"/>
    </source>
</evidence>
<sequence length="390" mass="43475">MYPVDLPAMVDTDLTSASEEYLSSLESRPDDSEWFQLSQTLKVAITANHVRRLQLFEDDQPDCPLLALHPPDDPTQVVALYLHEKWWHVDDVLRTSSNSRIGLILVQSLTERVIVFLLSQVVERSSQEKVLFTLHPRTESCKLLWRDGQAVGFYTIKHKGSLCDGWSGRCYLLPALDTVLVRRSWRRRGLGLQMLADFCSSFSAEQFLGVSSPLSPSMVAVCRSFLQQHEEHLEHLYEVEAPGGWTQRRNIWLSIQLGRYSLGINEESTPTSGETQRHEDDSSQTYNCRVDPTSLTPCNVNTYPAIGSSVQQMKAYDPSRGGSSPSSKISGTGCSPAAYADDLDSGPPTRPPPSLNTEHTLKSNPSPSAESHGEKPEEGTQSSAKRVRRT</sequence>
<dbReference type="InterPro" id="IPR029625">
    <property type="entry name" value="FAM169"/>
</dbReference>
<dbReference type="CDD" id="cd04301">
    <property type="entry name" value="NAT_SF"/>
    <property type="match status" value="1"/>
</dbReference>
<dbReference type="AlphaFoldDB" id="A0AAW1E4R4"/>
<evidence type="ECO:0000313" key="2">
    <source>
        <dbReference type="EMBL" id="KAK9517202.1"/>
    </source>
</evidence>
<dbReference type="SUPFAM" id="SSF55729">
    <property type="entry name" value="Acyl-CoA N-acyltransferases (Nat)"/>
    <property type="match status" value="1"/>
</dbReference>
<evidence type="ECO:0008006" key="4">
    <source>
        <dbReference type="Google" id="ProtNLM"/>
    </source>
</evidence>
<proteinExistence type="predicted"/>
<dbReference type="PANTHER" id="PTHR22442">
    <property type="match status" value="1"/>
</dbReference>
<feature type="compositionally biased region" description="Polar residues" evidence="1">
    <location>
        <begin position="355"/>
        <end position="369"/>
    </location>
</feature>
<feature type="compositionally biased region" description="Low complexity" evidence="1">
    <location>
        <begin position="319"/>
        <end position="335"/>
    </location>
</feature>
<dbReference type="Gene3D" id="3.40.630.30">
    <property type="match status" value="1"/>
</dbReference>
<name>A0AAW1E4R4_ZOAVI</name>
<reference evidence="2 3" key="1">
    <citation type="journal article" date="2024" name="Genome Biol. Evol.">
        <title>Chromosome-level genome assembly of the viviparous eelpout Zoarces viviparus.</title>
        <authorList>
            <person name="Fuhrmann N."/>
            <person name="Brasseur M.V."/>
            <person name="Bakowski C.E."/>
            <person name="Podsiadlowski L."/>
            <person name="Prost S."/>
            <person name="Krehenwinkel H."/>
            <person name="Mayer C."/>
        </authorList>
    </citation>
    <scope>NUCLEOTIDE SEQUENCE [LARGE SCALE GENOMIC DNA]</scope>
    <source>
        <strain evidence="2">NO-MEL_2022_Ind0_liver</strain>
    </source>
</reference>
<accession>A0AAW1E4R4</accession>
<protein>
    <recommendedName>
        <fullName evidence="4">Protein FAM169B</fullName>
    </recommendedName>
</protein>
<feature type="region of interest" description="Disordered" evidence="1">
    <location>
        <begin position="311"/>
        <end position="390"/>
    </location>
</feature>
<dbReference type="PANTHER" id="PTHR22442:SF4">
    <property type="entry name" value="PROTEIN FAM169BP"/>
    <property type="match status" value="1"/>
</dbReference>
<dbReference type="Proteomes" id="UP001488805">
    <property type="component" value="Unassembled WGS sequence"/>
</dbReference>
<comment type="caution">
    <text evidence="2">The sequence shown here is derived from an EMBL/GenBank/DDBJ whole genome shotgun (WGS) entry which is preliminary data.</text>
</comment>
<organism evidence="2 3">
    <name type="scientific">Zoarces viviparus</name>
    <name type="common">Viviparous eelpout</name>
    <name type="synonym">Blennius viviparus</name>
    <dbReference type="NCBI Taxonomy" id="48416"/>
    <lineage>
        <taxon>Eukaryota</taxon>
        <taxon>Metazoa</taxon>
        <taxon>Chordata</taxon>
        <taxon>Craniata</taxon>
        <taxon>Vertebrata</taxon>
        <taxon>Euteleostomi</taxon>
        <taxon>Actinopterygii</taxon>
        <taxon>Neopterygii</taxon>
        <taxon>Teleostei</taxon>
        <taxon>Neoteleostei</taxon>
        <taxon>Acanthomorphata</taxon>
        <taxon>Eupercaria</taxon>
        <taxon>Perciformes</taxon>
        <taxon>Cottioidei</taxon>
        <taxon>Zoarcales</taxon>
        <taxon>Zoarcidae</taxon>
        <taxon>Zoarcinae</taxon>
        <taxon>Zoarces</taxon>
    </lineage>
</organism>
<evidence type="ECO:0000313" key="3">
    <source>
        <dbReference type="Proteomes" id="UP001488805"/>
    </source>
</evidence>
<feature type="region of interest" description="Disordered" evidence="1">
    <location>
        <begin position="266"/>
        <end position="291"/>
    </location>
</feature>
<dbReference type="EMBL" id="JBCEZU010000575">
    <property type="protein sequence ID" value="KAK9517202.1"/>
    <property type="molecule type" value="Genomic_DNA"/>
</dbReference>
<gene>
    <name evidence="2" type="ORF">VZT92_025088</name>
</gene>
<dbReference type="InterPro" id="IPR016181">
    <property type="entry name" value="Acyl_CoA_acyltransferase"/>
</dbReference>